<sequence length="58" mass="6473">MVQTECAPKACQNWRTTSNVFCFSLFPSAIIFRLTAGPVWLTSSRVTPVSLILQNNEP</sequence>
<reference evidence="1 2" key="1">
    <citation type="submission" date="2019-04" db="EMBL/GenBank/DDBJ databases">
        <title>Fungal friends and foes A comparative genomics study of 23 Aspergillus species from section Flavi.</title>
        <authorList>
            <consortium name="DOE Joint Genome Institute"/>
            <person name="Kjaerbolling I."/>
            <person name="Vesth T.C."/>
            <person name="Frisvad J.C."/>
            <person name="Nybo J.L."/>
            <person name="Theobald S."/>
            <person name="Kildgaard S."/>
            <person name="Petersen T.I."/>
            <person name="Kuo A."/>
            <person name="Sato A."/>
            <person name="Lyhne E.K."/>
            <person name="Kogle M.E."/>
            <person name="Wiebenga A."/>
            <person name="Kun R.S."/>
            <person name="Lubbers R.J."/>
            <person name="Makela M.R."/>
            <person name="Barry K."/>
            <person name="Chovatia M."/>
            <person name="Clum A."/>
            <person name="Daum C."/>
            <person name="Haridas S."/>
            <person name="He G."/>
            <person name="LaButti K."/>
            <person name="Lipzen A."/>
            <person name="Mondo S."/>
            <person name="Pangilinan J."/>
            <person name="Riley R."/>
            <person name="Salamov A."/>
            <person name="Simmons B.A."/>
            <person name="Magnuson J.K."/>
            <person name="Henrissat B."/>
            <person name="Mortensen U.H."/>
            <person name="Larsen T.O."/>
            <person name="De vries R.P."/>
            <person name="Grigoriev I.V."/>
            <person name="Machida M."/>
            <person name="Baker S.E."/>
            <person name="Andersen M.R."/>
        </authorList>
    </citation>
    <scope>NUCLEOTIDE SEQUENCE [LARGE SCALE GENOMIC DNA]</scope>
    <source>
        <strain evidence="1 2">CBS 117618</strain>
    </source>
</reference>
<dbReference type="AlphaFoldDB" id="A0A5N6D7H6"/>
<organism evidence="1 2">
    <name type="scientific">Aspergillus parasiticus</name>
    <dbReference type="NCBI Taxonomy" id="5067"/>
    <lineage>
        <taxon>Eukaryota</taxon>
        <taxon>Fungi</taxon>
        <taxon>Dikarya</taxon>
        <taxon>Ascomycota</taxon>
        <taxon>Pezizomycotina</taxon>
        <taxon>Eurotiomycetes</taxon>
        <taxon>Eurotiomycetidae</taxon>
        <taxon>Eurotiales</taxon>
        <taxon>Aspergillaceae</taxon>
        <taxon>Aspergillus</taxon>
        <taxon>Aspergillus subgen. Circumdati</taxon>
    </lineage>
</organism>
<evidence type="ECO:0000313" key="2">
    <source>
        <dbReference type="Proteomes" id="UP000326532"/>
    </source>
</evidence>
<gene>
    <name evidence="1" type="ORF">BDV34DRAFT_203117</name>
</gene>
<dbReference type="EMBL" id="ML735024">
    <property type="protein sequence ID" value="KAB8201212.1"/>
    <property type="molecule type" value="Genomic_DNA"/>
</dbReference>
<keyword evidence="2" id="KW-1185">Reference proteome</keyword>
<proteinExistence type="predicted"/>
<name>A0A5N6D7H6_ASPPA</name>
<dbReference type="VEuPathDB" id="FungiDB:BDV34DRAFT_203117"/>
<accession>A0A5N6D7H6</accession>
<dbReference type="Proteomes" id="UP000326532">
    <property type="component" value="Unassembled WGS sequence"/>
</dbReference>
<protein>
    <submittedName>
        <fullName evidence="1">Uncharacterized protein</fullName>
    </submittedName>
</protein>
<evidence type="ECO:0000313" key="1">
    <source>
        <dbReference type="EMBL" id="KAB8201212.1"/>
    </source>
</evidence>